<gene>
    <name evidence="6" type="ORF">PCL_09751</name>
</gene>
<evidence type="ECO:0000313" key="7">
    <source>
        <dbReference type="Proteomes" id="UP000245956"/>
    </source>
</evidence>
<dbReference type="PANTHER" id="PTHR43872:SF1">
    <property type="entry name" value="MONOOXYGENASE, PUTATIVE (AFU_ORTHOLOGUE AFUA_8G02570)-RELATED"/>
    <property type="match status" value="1"/>
</dbReference>
<dbReference type="InterPro" id="IPR036188">
    <property type="entry name" value="FAD/NAD-bd_sf"/>
</dbReference>
<dbReference type="InterPro" id="IPR051820">
    <property type="entry name" value="FAD-binding_MO"/>
</dbReference>
<keyword evidence="2" id="KW-0285">Flavoprotein</keyword>
<protein>
    <submittedName>
        <fullName evidence="6">Flavin-binding monooxygenase</fullName>
    </submittedName>
</protein>
<evidence type="ECO:0000256" key="3">
    <source>
        <dbReference type="ARBA" id="ARBA00022827"/>
    </source>
</evidence>
<evidence type="ECO:0000256" key="5">
    <source>
        <dbReference type="ARBA" id="ARBA00023033"/>
    </source>
</evidence>
<dbReference type="PANTHER" id="PTHR43872">
    <property type="entry name" value="MONOOXYGENASE, PUTATIVE (AFU_ORTHOLOGUE AFUA_8G02570)-RELATED"/>
    <property type="match status" value="1"/>
</dbReference>
<dbReference type="Pfam" id="PF00743">
    <property type="entry name" value="FMO-like"/>
    <property type="match status" value="1"/>
</dbReference>
<proteinExistence type="predicted"/>
<dbReference type="GO" id="GO:0050661">
    <property type="term" value="F:NADP binding"/>
    <property type="evidence" value="ECO:0007669"/>
    <property type="project" value="InterPro"/>
</dbReference>
<keyword evidence="5 6" id="KW-0503">Monooxygenase</keyword>
<comment type="caution">
    <text evidence="6">The sequence shown here is derived from an EMBL/GenBank/DDBJ whole genome shotgun (WGS) entry which is preliminary data.</text>
</comment>
<evidence type="ECO:0000313" key="6">
    <source>
        <dbReference type="EMBL" id="PWI72736.1"/>
    </source>
</evidence>
<evidence type="ECO:0000256" key="1">
    <source>
        <dbReference type="ARBA" id="ARBA00001974"/>
    </source>
</evidence>
<dbReference type="InterPro" id="IPR020946">
    <property type="entry name" value="Flavin_mOase-like"/>
</dbReference>
<evidence type="ECO:0000256" key="2">
    <source>
        <dbReference type="ARBA" id="ARBA00022630"/>
    </source>
</evidence>
<keyword evidence="3" id="KW-0274">FAD</keyword>
<dbReference type="SUPFAM" id="SSF51905">
    <property type="entry name" value="FAD/NAD(P)-binding domain"/>
    <property type="match status" value="1"/>
</dbReference>
<dbReference type="Proteomes" id="UP000245956">
    <property type="component" value="Unassembled WGS sequence"/>
</dbReference>
<organism evidence="6 7">
    <name type="scientific">Purpureocillium lilacinum</name>
    <name type="common">Paecilomyces lilacinus</name>
    <dbReference type="NCBI Taxonomy" id="33203"/>
    <lineage>
        <taxon>Eukaryota</taxon>
        <taxon>Fungi</taxon>
        <taxon>Dikarya</taxon>
        <taxon>Ascomycota</taxon>
        <taxon>Pezizomycotina</taxon>
        <taxon>Sordariomycetes</taxon>
        <taxon>Hypocreomycetidae</taxon>
        <taxon>Hypocreales</taxon>
        <taxon>Ophiocordycipitaceae</taxon>
        <taxon>Purpureocillium</taxon>
    </lineage>
</organism>
<name>A0A2U3EE01_PURLI</name>
<reference evidence="6 7" key="1">
    <citation type="journal article" date="2016" name="Front. Microbiol.">
        <title>Genome and transcriptome sequences reveal the specific parasitism of the nematophagous Purpureocillium lilacinum 36-1.</title>
        <authorList>
            <person name="Xie J."/>
            <person name="Li S."/>
            <person name="Mo C."/>
            <person name="Xiao X."/>
            <person name="Peng D."/>
            <person name="Wang G."/>
            <person name="Xiao Y."/>
        </authorList>
    </citation>
    <scope>NUCLEOTIDE SEQUENCE [LARGE SCALE GENOMIC DNA]</scope>
    <source>
        <strain evidence="6 7">36-1</strain>
    </source>
</reference>
<dbReference type="EMBL" id="LCWV01000005">
    <property type="protein sequence ID" value="PWI72736.1"/>
    <property type="molecule type" value="Genomic_DNA"/>
</dbReference>
<dbReference type="AlphaFoldDB" id="A0A2U3EE01"/>
<dbReference type="GO" id="GO:0050660">
    <property type="term" value="F:flavin adenine dinucleotide binding"/>
    <property type="evidence" value="ECO:0007669"/>
    <property type="project" value="InterPro"/>
</dbReference>
<sequence>MSRRPVWWRPGARCDWRWRLALLTGPQLVEDFIFPVRHKKDVVPPFGRYCEPDLSLLALSDHPQRIAGCSRVIPSLGIGRFPQVVPVRDPSGHRWGKETCFVHEPHPPGLVRLHKHTTHSLTSHPAVCTTAMGSAGTAAAAAAADDDIAEHLDVVVLGAGISGINSAHVLRERLPHRSVTVLEARAVGGTWNFFRYPGFRSDSYMTTFGFRWHPWPHARKIAAAGDIAAYVEDAARADGSLDRIRFRHRVVGCEWRDEDAFWRLRVRVGGGDDDDDGGVTEVFAANFVVACTGYYSYERALEAPIPGIESFAGQVVHPQWWPEDLDYADKKVVVVGSGATAFTIIPAMASSVASIAMLQRSPSYAVAMPTRGSLVDRLLRLLLPAAWAHRLCWWKDIALEMLATQLLLHFPALGRWALTLQLKAKVPRDLDVGVHFNPRYDPFRQRLCMCPDGDFFKTLHRDNVEVVTDTIDSVVPGGIRLASGRVLDADIIITATGLYFEIMNGIKPLVNGQPIDVGSRYTWRGGMLEGLPNMGYVLGYVVQSWTPGADVMVKLLSRVMRTMETRGANKVVPVIERYKGMPRRIAVDANSNYFVKAADRIPKVTGQGPWYGRTHWLRDAWGLWFGDMDDGLVYSGGGEAKKTA</sequence>
<dbReference type="Gene3D" id="3.50.50.60">
    <property type="entry name" value="FAD/NAD(P)-binding domain"/>
    <property type="match status" value="1"/>
</dbReference>
<evidence type="ECO:0000256" key="4">
    <source>
        <dbReference type="ARBA" id="ARBA00023002"/>
    </source>
</evidence>
<comment type="cofactor">
    <cofactor evidence="1">
        <name>FAD</name>
        <dbReference type="ChEBI" id="CHEBI:57692"/>
    </cofactor>
</comment>
<keyword evidence="4" id="KW-0560">Oxidoreductase</keyword>
<accession>A0A2U3EE01</accession>
<dbReference type="GO" id="GO:0004499">
    <property type="term" value="F:N,N-dimethylaniline monooxygenase activity"/>
    <property type="evidence" value="ECO:0007669"/>
    <property type="project" value="InterPro"/>
</dbReference>